<dbReference type="InterPro" id="IPR002347">
    <property type="entry name" value="SDR_fam"/>
</dbReference>
<dbReference type="PRINTS" id="PR00080">
    <property type="entry name" value="SDRFAMILY"/>
</dbReference>
<dbReference type="SUPFAM" id="SSF51735">
    <property type="entry name" value="NAD(P)-binding Rossmann-fold domains"/>
    <property type="match status" value="1"/>
</dbReference>
<proteinExistence type="predicted"/>
<evidence type="ECO:0000313" key="1">
    <source>
        <dbReference type="EMBL" id="PCG71569.1"/>
    </source>
</evidence>
<accession>A0A2A4JIE3</accession>
<dbReference type="AlphaFoldDB" id="A0A2A4JIE3"/>
<dbReference type="EMBL" id="NWSH01001353">
    <property type="protein sequence ID" value="PCG71569.1"/>
    <property type="molecule type" value="Genomic_DNA"/>
</dbReference>
<dbReference type="Pfam" id="PF13561">
    <property type="entry name" value="adh_short_C2"/>
    <property type="match status" value="1"/>
</dbReference>
<dbReference type="InterPro" id="IPR036291">
    <property type="entry name" value="NAD(P)-bd_dom_sf"/>
</dbReference>
<comment type="caution">
    <text evidence="1">The sequence shown here is derived from an EMBL/GenBank/DDBJ whole genome shotgun (WGS) entry which is preliminary data.</text>
</comment>
<dbReference type="PRINTS" id="PR00081">
    <property type="entry name" value="GDHRDH"/>
</dbReference>
<name>A0A2A4JIE3_HELVI</name>
<organism evidence="1">
    <name type="scientific">Heliothis virescens</name>
    <name type="common">Tobacco budworm moth</name>
    <dbReference type="NCBI Taxonomy" id="7102"/>
    <lineage>
        <taxon>Eukaryota</taxon>
        <taxon>Metazoa</taxon>
        <taxon>Ecdysozoa</taxon>
        <taxon>Arthropoda</taxon>
        <taxon>Hexapoda</taxon>
        <taxon>Insecta</taxon>
        <taxon>Pterygota</taxon>
        <taxon>Neoptera</taxon>
        <taxon>Endopterygota</taxon>
        <taxon>Lepidoptera</taxon>
        <taxon>Glossata</taxon>
        <taxon>Ditrysia</taxon>
        <taxon>Noctuoidea</taxon>
        <taxon>Noctuidae</taxon>
        <taxon>Heliothinae</taxon>
        <taxon>Heliothis</taxon>
    </lineage>
</organism>
<protein>
    <submittedName>
        <fullName evidence="1">Uncharacterized protein</fullName>
    </submittedName>
</protein>
<dbReference type="STRING" id="7102.A0A2A4JIE3"/>
<dbReference type="Gene3D" id="3.40.50.720">
    <property type="entry name" value="NAD(P)-binding Rossmann-like Domain"/>
    <property type="match status" value="1"/>
</dbReference>
<dbReference type="PANTHER" id="PTHR43975">
    <property type="entry name" value="ZGC:101858"/>
    <property type="match status" value="1"/>
</dbReference>
<reference evidence="1" key="1">
    <citation type="submission" date="2017-09" db="EMBL/GenBank/DDBJ databases">
        <title>Contemporary evolution of a Lepidopteran species, Heliothis virescens, in response to modern agricultural practices.</title>
        <authorList>
            <person name="Fritz M.L."/>
            <person name="Deyonke A.M."/>
            <person name="Papanicolaou A."/>
            <person name="Micinski S."/>
            <person name="Westbrook J."/>
            <person name="Gould F."/>
        </authorList>
    </citation>
    <scope>NUCLEOTIDE SEQUENCE [LARGE SCALE GENOMIC DNA]</scope>
    <source>
        <strain evidence="1">HvINT-</strain>
        <tissue evidence="1">Whole body</tissue>
    </source>
</reference>
<gene>
    <name evidence="1" type="ORF">B5V51_1726</name>
</gene>
<dbReference type="PANTHER" id="PTHR43975:SF2">
    <property type="entry name" value="EG:BACR7A4.14 PROTEIN-RELATED"/>
    <property type="match status" value="1"/>
</dbReference>
<dbReference type="FunFam" id="3.40.50.720:FF:000084">
    <property type="entry name" value="Short-chain dehydrogenase reductase"/>
    <property type="match status" value="1"/>
</dbReference>
<sequence>MSFAKKVALVTGGSAGIGATTAELFAKECASIAIVGRNEEKLNKVAKCCECIGAPTLAIKADIAKEESADLIIKKTIEKFGKLDVLVNNAGIYREAALLSDNFLKTFDDVMNVNIRGVARITYYAAPHLIKTKGNIVNISSIAGLSTMRPKNIAYRTSKAALNHFTRSAALEFASHGVRVNSICPGPTRTGLFDGMSVNLDNLKSVSALKRILETNEIADMILYIASDKAKGITGSNFVVDNGCLLMYK</sequence>